<dbReference type="InterPro" id="IPR023616">
    <property type="entry name" value="Cyt_c_oxase-like_su1_dom"/>
</dbReference>
<keyword evidence="1" id="KW-1133">Transmembrane helix</keyword>
<dbReference type="GO" id="GO:0020037">
    <property type="term" value="F:heme binding"/>
    <property type="evidence" value="ECO:0007669"/>
    <property type="project" value="InterPro"/>
</dbReference>
<sequence>MEVAENQGTESTLATSPAGLIEPIHDYADRAAKIWLYSSVFWLMFVTLVGLTIATELITPNLFGGIPYLLFSRIRPIHVNGVIFAWLTMMYFGGMFYVLPRLLGLRSMWGEGVAVWMGWAWNLALAVGFVGLSMGFTQGREYTELIWPVDVAVMIVLLVNIYIILMTVLNRRVRPLYVTIWWSLASPIWLAADYFIVNVMWRPGTLLGNGVPGARLSGALEDPLADGMLNWWGNHNLFGLWLTPMMVGLMYYFVPKITRTPLYSHTLSLVSFWGIAFFYTGVGHHHLLQAPIPGWLKTFATVNSIMLLVPVFAFVGNIWLTMRGNWDKFFINIPLRFMLTGFLFYFLVNVQGAFMAVPAFNKMIHFTNFIVAHAHLALLGAFTFFGMGLIDYMVPQMARRPIYSCKISEWTYWLLLTGFFGFFWVLTIASFLQGESWAQGEPEVNVLAMIRPQYIGRAVFGALIVFSTFTLAWNVAATLFSDTSAGTRRTFRRAVAVEPGE</sequence>
<dbReference type="GO" id="GO:0016020">
    <property type="term" value="C:membrane"/>
    <property type="evidence" value="ECO:0007669"/>
    <property type="project" value="InterPro"/>
</dbReference>
<evidence type="ECO:0000259" key="2">
    <source>
        <dbReference type="PROSITE" id="PS50855"/>
    </source>
</evidence>
<dbReference type="PANTHER" id="PTHR10422:SF29">
    <property type="entry name" value="CYTOCHROME C OXIDASE SUBUNIT 1 HOMOLOG, BACTEROID"/>
    <property type="match status" value="1"/>
</dbReference>
<keyword evidence="1" id="KW-0472">Membrane</keyword>
<feature type="transmembrane region" description="Helical" evidence="1">
    <location>
        <begin position="369"/>
        <end position="390"/>
    </location>
</feature>
<dbReference type="InterPro" id="IPR000883">
    <property type="entry name" value="Cyt_C_Oxase_1"/>
</dbReference>
<gene>
    <name evidence="3" type="ORF">LCGC14_0343920</name>
</gene>
<dbReference type="GO" id="GO:0022904">
    <property type="term" value="P:respiratory electron transport chain"/>
    <property type="evidence" value="ECO:0007669"/>
    <property type="project" value="TreeGrafter"/>
</dbReference>
<organism evidence="3">
    <name type="scientific">marine sediment metagenome</name>
    <dbReference type="NCBI Taxonomy" id="412755"/>
    <lineage>
        <taxon>unclassified sequences</taxon>
        <taxon>metagenomes</taxon>
        <taxon>ecological metagenomes</taxon>
    </lineage>
</organism>
<dbReference type="Pfam" id="PF00115">
    <property type="entry name" value="COX1"/>
    <property type="match status" value="1"/>
</dbReference>
<comment type="caution">
    <text evidence="3">The sequence shown here is derived from an EMBL/GenBank/DDBJ whole genome shotgun (WGS) entry which is preliminary data.</text>
</comment>
<feature type="transmembrane region" description="Helical" evidence="1">
    <location>
        <begin position="112"/>
        <end position="133"/>
    </location>
</feature>
<accession>A0A0F9TII2</accession>
<feature type="transmembrane region" description="Helical" evidence="1">
    <location>
        <begin position="333"/>
        <end position="357"/>
    </location>
</feature>
<dbReference type="AlphaFoldDB" id="A0A0F9TII2"/>
<feature type="transmembrane region" description="Helical" evidence="1">
    <location>
        <begin position="454"/>
        <end position="480"/>
    </location>
</feature>
<dbReference type="GO" id="GO:0009060">
    <property type="term" value="P:aerobic respiration"/>
    <property type="evidence" value="ECO:0007669"/>
    <property type="project" value="InterPro"/>
</dbReference>
<dbReference type="SUPFAM" id="SSF81442">
    <property type="entry name" value="Cytochrome c oxidase subunit I-like"/>
    <property type="match status" value="1"/>
</dbReference>
<dbReference type="PROSITE" id="PS50855">
    <property type="entry name" value="COX1"/>
    <property type="match status" value="1"/>
</dbReference>
<dbReference type="GO" id="GO:0015990">
    <property type="term" value="P:electron transport coupled proton transport"/>
    <property type="evidence" value="ECO:0007669"/>
    <property type="project" value="TreeGrafter"/>
</dbReference>
<dbReference type="GO" id="GO:0004129">
    <property type="term" value="F:cytochrome-c oxidase activity"/>
    <property type="evidence" value="ECO:0007669"/>
    <property type="project" value="InterPro"/>
</dbReference>
<evidence type="ECO:0000256" key="1">
    <source>
        <dbReference type="SAM" id="Phobius"/>
    </source>
</evidence>
<feature type="transmembrane region" description="Helical" evidence="1">
    <location>
        <begin position="410"/>
        <end position="434"/>
    </location>
</feature>
<feature type="domain" description="Cytochrome oxidase subunit I profile" evidence="2">
    <location>
        <begin position="34"/>
        <end position="423"/>
    </location>
</feature>
<feature type="transmembrane region" description="Helical" evidence="1">
    <location>
        <begin position="145"/>
        <end position="169"/>
    </location>
</feature>
<keyword evidence="1" id="KW-0812">Transmembrane</keyword>
<feature type="transmembrane region" description="Helical" evidence="1">
    <location>
        <begin position="299"/>
        <end position="321"/>
    </location>
</feature>
<protein>
    <recommendedName>
        <fullName evidence="2">Cytochrome oxidase subunit I profile domain-containing protein</fullName>
    </recommendedName>
</protein>
<dbReference type="InterPro" id="IPR036927">
    <property type="entry name" value="Cyt_c_oxase-like_su1_sf"/>
</dbReference>
<reference evidence="3" key="1">
    <citation type="journal article" date="2015" name="Nature">
        <title>Complex archaea that bridge the gap between prokaryotes and eukaryotes.</title>
        <authorList>
            <person name="Spang A."/>
            <person name="Saw J.H."/>
            <person name="Jorgensen S.L."/>
            <person name="Zaremba-Niedzwiedzka K."/>
            <person name="Martijn J."/>
            <person name="Lind A.E."/>
            <person name="van Eijk R."/>
            <person name="Schleper C."/>
            <person name="Guy L."/>
            <person name="Ettema T.J."/>
        </authorList>
    </citation>
    <scope>NUCLEOTIDE SEQUENCE</scope>
</reference>
<name>A0A0F9TII2_9ZZZZ</name>
<dbReference type="PANTHER" id="PTHR10422">
    <property type="entry name" value="CYTOCHROME C OXIDASE SUBUNIT 1"/>
    <property type="match status" value="1"/>
</dbReference>
<feature type="transmembrane region" description="Helical" evidence="1">
    <location>
        <begin position="266"/>
        <end position="287"/>
    </location>
</feature>
<evidence type="ECO:0000313" key="3">
    <source>
        <dbReference type="EMBL" id="KKN79064.1"/>
    </source>
</evidence>
<feature type="transmembrane region" description="Helical" evidence="1">
    <location>
        <begin position="34"/>
        <end position="57"/>
    </location>
</feature>
<dbReference type="EMBL" id="LAZR01000253">
    <property type="protein sequence ID" value="KKN79064.1"/>
    <property type="molecule type" value="Genomic_DNA"/>
</dbReference>
<proteinExistence type="predicted"/>
<feature type="transmembrane region" description="Helical" evidence="1">
    <location>
        <begin position="176"/>
        <end position="197"/>
    </location>
</feature>
<feature type="transmembrane region" description="Helical" evidence="1">
    <location>
        <begin position="237"/>
        <end position="254"/>
    </location>
</feature>
<feature type="transmembrane region" description="Helical" evidence="1">
    <location>
        <begin position="77"/>
        <end position="100"/>
    </location>
</feature>
<dbReference type="Gene3D" id="1.20.210.10">
    <property type="entry name" value="Cytochrome c oxidase-like, subunit I domain"/>
    <property type="match status" value="1"/>
</dbReference>